<evidence type="ECO:0000313" key="2">
    <source>
        <dbReference type="EMBL" id="MDP4302038.1"/>
    </source>
</evidence>
<accession>A0ABT9G6C4</accession>
<sequence length="479" mass="51085">MALITLVIARSPTQRLDWLAALPAHVRVVVHEQETPVGSGEPEALDGLPEGSRRIALGRSCGAQMGSFLAHVLDPDVDHGEQHTVFCGADALRHAPALLTLLEDPRRWADVQPLSIGEAPADLIERDARDWIGPMPVRAERYSLATLAPLGWHDPDAADLAAHHRSTHALAAGESVMAHFLELSGLDALAAAARQADIGVMAHGPVFAVRGPRLTALRAQPGDALLRLQLLCRADPKLARLAERAVLHLCGLPMVRLEPLPRPIEERTPIGMGLSRVMASIDAVLARAEEPAPQAAFRNVAASAPSEATAADATDRPAGSATPSSDADAQATQATRREAVREAVRVAIAAGRPEEAMDLLQQAIQDDPSEVDLLGDAATLCFHRGDLAQAVPLARRALLRDPSHAESQFALAMSLAALGERVEAMVLFDSLVSADSARDFRGAHPDLTAVAERQTHHLHQIELQRRAATMPVMATEGQD</sequence>
<dbReference type="RefSeq" id="WP_305750573.1">
    <property type="nucleotide sequence ID" value="NZ_JAUZEE010000008.1"/>
</dbReference>
<dbReference type="InterPro" id="IPR011990">
    <property type="entry name" value="TPR-like_helical_dom_sf"/>
</dbReference>
<feature type="compositionally biased region" description="Low complexity" evidence="1">
    <location>
        <begin position="301"/>
        <end position="312"/>
    </location>
</feature>
<keyword evidence="3" id="KW-1185">Reference proteome</keyword>
<evidence type="ECO:0000256" key="1">
    <source>
        <dbReference type="SAM" id="MobiDB-lite"/>
    </source>
</evidence>
<dbReference type="Pfam" id="PF14559">
    <property type="entry name" value="TPR_19"/>
    <property type="match status" value="1"/>
</dbReference>
<feature type="region of interest" description="Disordered" evidence="1">
    <location>
        <begin position="297"/>
        <end position="336"/>
    </location>
</feature>
<protein>
    <submittedName>
        <fullName evidence="2">Tetratricopeptide repeat protein</fullName>
    </submittedName>
</protein>
<dbReference type="Gene3D" id="1.25.40.10">
    <property type="entry name" value="Tetratricopeptide repeat domain"/>
    <property type="match status" value="1"/>
</dbReference>
<dbReference type="EMBL" id="JAUZEE010000008">
    <property type="protein sequence ID" value="MDP4302038.1"/>
    <property type="molecule type" value="Genomic_DNA"/>
</dbReference>
<organism evidence="2 3">
    <name type="scientific">Leptothrix discophora</name>
    <dbReference type="NCBI Taxonomy" id="89"/>
    <lineage>
        <taxon>Bacteria</taxon>
        <taxon>Pseudomonadati</taxon>
        <taxon>Pseudomonadota</taxon>
        <taxon>Betaproteobacteria</taxon>
        <taxon>Burkholderiales</taxon>
        <taxon>Sphaerotilaceae</taxon>
        <taxon>Leptothrix</taxon>
    </lineage>
</organism>
<gene>
    <name evidence="2" type="ORF">Q8X39_15460</name>
</gene>
<proteinExistence type="predicted"/>
<name>A0ABT9G6C4_LEPDI</name>
<comment type="caution">
    <text evidence="2">The sequence shown here is derived from an EMBL/GenBank/DDBJ whole genome shotgun (WGS) entry which is preliminary data.</text>
</comment>
<evidence type="ECO:0000313" key="3">
    <source>
        <dbReference type="Proteomes" id="UP001235760"/>
    </source>
</evidence>
<dbReference type="SUPFAM" id="SSF48452">
    <property type="entry name" value="TPR-like"/>
    <property type="match status" value="1"/>
</dbReference>
<dbReference type="Proteomes" id="UP001235760">
    <property type="component" value="Unassembled WGS sequence"/>
</dbReference>
<reference evidence="2 3" key="1">
    <citation type="submission" date="2023-08" db="EMBL/GenBank/DDBJ databases">
        <authorList>
            <person name="Roldan D.M."/>
            <person name="Menes R.J."/>
        </authorList>
    </citation>
    <scope>NUCLEOTIDE SEQUENCE [LARGE SCALE GENOMIC DNA]</scope>
    <source>
        <strain evidence="2 3">CCM 2812</strain>
    </source>
</reference>